<dbReference type="Proteomes" id="UP001292079">
    <property type="component" value="Unassembled WGS sequence"/>
</dbReference>
<organism evidence="2 3">
    <name type="scientific">Schistosoma mekongi</name>
    <name type="common">Parasitic worm</name>
    <dbReference type="NCBI Taxonomy" id="38744"/>
    <lineage>
        <taxon>Eukaryota</taxon>
        <taxon>Metazoa</taxon>
        <taxon>Spiralia</taxon>
        <taxon>Lophotrochozoa</taxon>
        <taxon>Platyhelminthes</taxon>
        <taxon>Trematoda</taxon>
        <taxon>Digenea</taxon>
        <taxon>Strigeidida</taxon>
        <taxon>Schistosomatoidea</taxon>
        <taxon>Schistosomatidae</taxon>
        <taxon>Schistosoma</taxon>
    </lineage>
</organism>
<feature type="compositionally biased region" description="Low complexity" evidence="1">
    <location>
        <begin position="101"/>
        <end position="114"/>
    </location>
</feature>
<comment type="caution">
    <text evidence="2">The sequence shown here is derived from an EMBL/GenBank/DDBJ whole genome shotgun (WGS) entry which is preliminary data.</text>
</comment>
<keyword evidence="3" id="KW-1185">Reference proteome</keyword>
<dbReference type="AlphaFoldDB" id="A0AAE1ZL30"/>
<sequence length="166" mass="19066">MMANLDISELGISKNLLRMNFMRRTLVAKEKAANQSVPDILLNSQEYAFKLPSSVEEIINKRANVLKSRYRYHFINSIFKLYNVSPGLRESFGGFNPPPTSNTTSQSQVTNPSNPSLSICENSVYKCSKSSKVRASRTSIRFRRFEEHKPSKSGNLKHRREKRKKH</sequence>
<gene>
    <name evidence="2" type="ORF">MN116_001109</name>
</gene>
<name>A0AAE1ZL30_SCHME</name>
<evidence type="ECO:0000256" key="1">
    <source>
        <dbReference type="SAM" id="MobiDB-lite"/>
    </source>
</evidence>
<accession>A0AAE1ZL30</accession>
<feature type="region of interest" description="Disordered" evidence="1">
    <location>
        <begin position="93"/>
        <end position="115"/>
    </location>
</feature>
<reference evidence="2" key="1">
    <citation type="submission" date="2022-04" db="EMBL/GenBank/DDBJ databases">
        <authorList>
            <person name="Xu L."/>
            <person name="Lv Z."/>
        </authorList>
    </citation>
    <scope>NUCLEOTIDE SEQUENCE</scope>
    <source>
        <strain evidence="2">LV_2022a</strain>
    </source>
</reference>
<feature type="compositionally biased region" description="Basic residues" evidence="1">
    <location>
        <begin position="155"/>
        <end position="166"/>
    </location>
</feature>
<dbReference type="EMBL" id="JALJAT010000001">
    <property type="protein sequence ID" value="KAK4475860.1"/>
    <property type="molecule type" value="Genomic_DNA"/>
</dbReference>
<evidence type="ECO:0000313" key="2">
    <source>
        <dbReference type="EMBL" id="KAK4475860.1"/>
    </source>
</evidence>
<proteinExistence type="predicted"/>
<evidence type="ECO:0000313" key="3">
    <source>
        <dbReference type="Proteomes" id="UP001292079"/>
    </source>
</evidence>
<protein>
    <submittedName>
        <fullName evidence="2">Uncharacterized protein</fullName>
    </submittedName>
</protein>
<feature type="region of interest" description="Disordered" evidence="1">
    <location>
        <begin position="130"/>
        <end position="166"/>
    </location>
</feature>
<reference evidence="2" key="2">
    <citation type="journal article" date="2023" name="Infect Dis Poverty">
        <title>Chromosome-scale genome of the human blood fluke Schistosoma mekongi and its implications for public health.</title>
        <authorList>
            <person name="Zhou M."/>
            <person name="Xu L."/>
            <person name="Xu D."/>
            <person name="Chen W."/>
            <person name="Khan J."/>
            <person name="Hu Y."/>
            <person name="Huang H."/>
            <person name="Wei H."/>
            <person name="Zhang Y."/>
            <person name="Chusongsang P."/>
            <person name="Tanasarnprasert K."/>
            <person name="Hu X."/>
            <person name="Limpanont Y."/>
            <person name="Lv Z."/>
        </authorList>
    </citation>
    <scope>NUCLEOTIDE SEQUENCE</scope>
    <source>
        <strain evidence="2">LV_2022a</strain>
    </source>
</reference>